<dbReference type="EMBL" id="PNYA01000033">
    <property type="protein sequence ID" value="PMS15328.1"/>
    <property type="molecule type" value="Genomic_DNA"/>
</dbReference>
<dbReference type="OrthoDB" id="8609034at2"/>
<dbReference type="RefSeq" id="WP_102648693.1">
    <property type="nucleotide sequence ID" value="NZ_PNYA01000033.1"/>
</dbReference>
<dbReference type="SMART" id="SM00922">
    <property type="entry name" value="MR_MLE"/>
    <property type="match status" value="1"/>
</dbReference>
<dbReference type="GO" id="GO:0009063">
    <property type="term" value="P:amino acid catabolic process"/>
    <property type="evidence" value="ECO:0007669"/>
    <property type="project" value="InterPro"/>
</dbReference>
<dbReference type="CDD" id="cd03328">
    <property type="entry name" value="MR_like_3"/>
    <property type="match status" value="1"/>
</dbReference>
<dbReference type="PANTHER" id="PTHR13794">
    <property type="entry name" value="ENOLASE SUPERFAMILY, MANDELATE RACEMASE"/>
    <property type="match status" value="1"/>
</dbReference>
<dbReference type="GO" id="GO:0000287">
    <property type="term" value="F:magnesium ion binding"/>
    <property type="evidence" value="ECO:0007669"/>
    <property type="project" value="TreeGrafter"/>
</dbReference>
<dbReference type="InterPro" id="IPR029017">
    <property type="entry name" value="Enolase-like_N"/>
</dbReference>
<dbReference type="Gene3D" id="3.30.390.10">
    <property type="entry name" value="Enolase-like, N-terminal domain"/>
    <property type="match status" value="1"/>
</dbReference>
<comment type="caution">
    <text evidence="5">The sequence shown here is derived from an EMBL/GenBank/DDBJ whole genome shotgun (WGS) entry which is preliminary data.</text>
</comment>
<proteinExistence type="predicted"/>
<evidence type="ECO:0000256" key="3">
    <source>
        <dbReference type="ARBA" id="ARBA00022842"/>
    </source>
</evidence>
<feature type="domain" description="Mandelate racemase/muconate lactonizing enzyme C-terminal" evidence="4">
    <location>
        <begin position="163"/>
        <end position="259"/>
    </location>
</feature>
<accession>A0A2N7VDT6</accession>
<evidence type="ECO:0000256" key="2">
    <source>
        <dbReference type="ARBA" id="ARBA00022723"/>
    </source>
</evidence>
<evidence type="ECO:0000313" key="5">
    <source>
        <dbReference type="EMBL" id="PMS15328.1"/>
    </source>
</evidence>
<dbReference type="SFLD" id="SFLDG00179">
    <property type="entry name" value="mandelate_racemase"/>
    <property type="match status" value="1"/>
</dbReference>
<dbReference type="InterPro" id="IPR013342">
    <property type="entry name" value="Mandelate_racemase_C"/>
</dbReference>
<dbReference type="Gene3D" id="3.20.20.120">
    <property type="entry name" value="Enolase-like C-terminal domain"/>
    <property type="match status" value="1"/>
</dbReference>
<dbReference type="Pfam" id="PF13378">
    <property type="entry name" value="MR_MLE_C"/>
    <property type="match status" value="1"/>
</dbReference>
<dbReference type="GO" id="GO:0016052">
    <property type="term" value="P:carbohydrate catabolic process"/>
    <property type="evidence" value="ECO:0007669"/>
    <property type="project" value="TreeGrafter"/>
</dbReference>
<organism evidence="5 6">
    <name type="scientific">Trinickia dabaoshanensis</name>
    <dbReference type="NCBI Taxonomy" id="564714"/>
    <lineage>
        <taxon>Bacteria</taxon>
        <taxon>Pseudomonadati</taxon>
        <taxon>Pseudomonadota</taxon>
        <taxon>Betaproteobacteria</taxon>
        <taxon>Burkholderiales</taxon>
        <taxon>Burkholderiaceae</taxon>
        <taxon>Trinickia</taxon>
    </lineage>
</organism>
<keyword evidence="3" id="KW-0460">Magnesium</keyword>
<dbReference type="InterPro" id="IPR046945">
    <property type="entry name" value="RHMD-like"/>
</dbReference>
<dbReference type="Pfam" id="PF02746">
    <property type="entry name" value="MR_MLE_N"/>
    <property type="match status" value="1"/>
</dbReference>
<dbReference type="GO" id="GO:0016836">
    <property type="term" value="F:hydro-lyase activity"/>
    <property type="evidence" value="ECO:0007669"/>
    <property type="project" value="TreeGrafter"/>
</dbReference>
<keyword evidence="2" id="KW-0479">Metal-binding</keyword>
<dbReference type="InterPro" id="IPR036849">
    <property type="entry name" value="Enolase-like_C_sf"/>
</dbReference>
<evidence type="ECO:0000313" key="6">
    <source>
        <dbReference type="Proteomes" id="UP000235616"/>
    </source>
</evidence>
<dbReference type="SUPFAM" id="SSF51604">
    <property type="entry name" value="Enolase C-terminal domain-like"/>
    <property type="match status" value="1"/>
</dbReference>
<dbReference type="PANTHER" id="PTHR13794:SF58">
    <property type="entry name" value="MITOCHONDRIAL ENOLASE SUPERFAMILY MEMBER 1"/>
    <property type="match status" value="1"/>
</dbReference>
<sequence length="384" mass="41615">MNTPPAQPRPPDAARAANALDAAAITAVRADAYKIPTDSPEQDGTFEWKSTTLVLVEIDAGGRTGLGYTYTDASAANLIRDTLAQVLLHEDATRITALSQRLWQRVRNIGRSGLCATAISALDFALWDLNARRLDIPLAHLLGGTLRERVPIYGSGGFTNYDDAKLREQLGHWVHEDGCTAVKMKVGRQPGRDPERVRAAREAIGDAALFVDANGALTVNGALQSAERFAAHGVVWFEEPVSSDDLAGMRRVRDGTPATIDIAAGEYAYTPDDFRRMLETGAVDVLQADATRCGGATGFLRAAQLCDAWHIPLSAHCAPALHRHLSAAAPRLRHIEWFHDHVRIESMLFDGAPAPERGTIRPDLSRPGCGLEFKRADAQSFALT</sequence>
<comment type="cofactor">
    <cofactor evidence="1">
        <name>Mg(2+)</name>
        <dbReference type="ChEBI" id="CHEBI:18420"/>
    </cofactor>
</comment>
<gene>
    <name evidence="5" type="ORF">C0Z18_27930</name>
</gene>
<dbReference type="SUPFAM" id="SSF54826">
    <property type="entry name" value="Enolase N-terminal domain-like"/>
    <property type="match status" value="1"/>
</dbReference>
<dbReference type="SFLD" id="SFLDS00001">
    <property type="entry name" value="Enolase"/>
    <property type="match status" value="1"/>
</dbReference>
<reference evidence="5 6" key="1">
    <citation type="submission" date="2018-01" db="EMBL/GenBank/DDBJ databases">
        <title>Whole genome analyses suggest that Burkholderia sensu lato contains two further novel genera in the rhizoxinica-symbiotica group Mycetohabitans gen. nov., and Trinickia gen. nov.: implications for the evolution of diazotrophy and nodulation in the Burkholderiaceae.</title>
        <authorList>
            <person name="Estrada-de los Santos P."/>
            <person name="Palmer M."/>
            <person name="Chavez-Ramirez B."/>
            <person name="Beukes C."/>
            <person name="Steenkamp E.T."/>
            <person name="Hirsch A.M."/>
            <person name="Manyaka P."/>
            <person name="Maluk M."/>
            <person name="Lafos M."/>
            <person name="Crook M."/>
            <person name="Gross E."/>
            <person name="Simon M.F."/>
            <person name="Bueno dos Reis Junior F."/>
            <person name="Poole P.S."/>
            <person name="Venter S.N."/>
            <person name="James E.K."/>
        </authorList>
    </citation>
    <scope>NUCLEOTIDE SEQUENCE [LARGE SCALE GENOMIC DNA]</scope>
    <source>
        <strain evidence="5 6">GIMN1.004</strain>
    </source>
</reference>
<dbReference type="AlphaFoldDB" id="A0A2N7VDT6"/>
<keyword evidence="6" id="KW-1185">Reference proteome</keyword>
<evidence type="ECO:0000256" key="1">
    <source>
        <dbReference type="ARBA" id="ARBA00001946"/>
    </source>
</evidence>
<protein>
    <submittedName>
        <fullName evidence="5">Mandelate racemase</fullName>
    </submittedName>
</protein>
<dbReference type="InterPro" id="IPR013341">
    <property type="entry name" value="Mandelate_racemase_N_dom"/>
</dbReference>
<dbReference type="Proteomes" id="UP000235616">
    <property type="component" value="Unassembled WGS sequence"/>
</dbReference>
<dbReference type="InterPro" id="IPR018110">
    <property type="entry name" value="Mandel_Rmase/mucon_lact_enz_CS"/>
</dbReference>
<name>A0A2N7VDT6_9BURK</name>
<evidence type="ECO:0000259" key="4">
    <source>
        <dbReference type="SMART" id="SM00922"/>
    </source>
</evidence>
<dbReference type="PROSITE" id="PS00908">
    <property type="entry name" value="MR_MLE_1"/>
    <property type="match status" value="1"/>
</dbReference>
<dbReference type="InterPro" id="IPR029065">
    <property type="entry name" value="Enolase_C-like"/>
</dbReference>